<dbReference type="RefSeq" id="WP_189071566.1">
    <property type="nucleotide sequence ID" value="NZ_BMQN01000001.1"/>
</dbReference>
<dbReference type="Proteomes" id="UP000644548">
    <property type="component" value="Unassembled WGS sequence"/>
</dbReference>
<gene>
    <name evidence="1" type="ORF">GCM10008960_05030</name>
</gene>
<evidence type="ECO:0000313" key="2">
    <source>
        <dbReference type="Proteomes" id="UP000644548"/>
    </source>
</evidence>
<organism evidence="1 2">
    <name type="scientific">Deinococcus sedimenti</name>
    <dbReference type="NCBI Taxonomy" id="1867090"/>
    <lineage>
        <taxon>Bacteria</taxon>
        <taxon>Thermotogati</taxon>
        <taxon>Deinococcota</taxon>
        <taxon>Deinococci</taxon>
        <taxon>Deinococcales</taxon>
        <taxon>Deinococcaceae</taxon>
        <taxon>Deinococcus</taxon>
    </lineage>
</organism>
<name>A0ABQ2S2Z9_9DEIO</name>
<keyword evidence="2" id="KW-1185">Reference proteome</keyword>
<comment type="caution">
    <text evidence="1">The sequence shown here is derived from an EMBL/GenBank/DDBJ whole genome shotgun (WGS) entry which is preliminary data.</text>
</comment>
<sequence>MCSRSSAEIDLTAEYRARVNPEVRVAISVLDRSSGPRIYRWSKVTYQGAAGGATQATAAARAGVARMSTELVRAYRAANPPMTPQGDNKNPRLGRGFSWWVV</sequence>
<dbReference type="EMBL" id="BMQN01000001">
    <property type="protein sequence ID" value="GGR81117.1"/>
    <property type="molecule type" value="Genomic_DNA"/>
</dbReference>
<accession>A0ABQ2S2Z9</accession>
<protein>
    <submittedName>
        <fullName evidence="1">Uncharacterized protein</fullName>
    </submittedName>
</protein>
<reference evidence="2" key="1">
    <citation type="journal article" date="2019" name="Int. J. Syst. Evol. Microbiol.">
        <title>The Global Catalogue of Microorganisms (GCM) 10K type strain sequencing project: providing services to taxonomists for standard genome sequencing and annotation.</title>
        <authorList>
            <consortium name="The Broad Institute Genomics Platform"/>
            <consortium name="The Broad Institute Genome Sequencing Center for Infectious Disease"/>
            <person name="Wu L."/>
            <person name="Ma J."/>
        </authorList>
    </citation>
    <scope>NUCLEOTIDE SEQUENCE [LARGE SCALE GENOMIC DNA]</scope>
    <source>
        <strain evidence="2">JCM 31405</strain>
    </source>
</reference>
<evidence type="ECO:0000313" key="1">
    <source>
        <dbReference type="EMBL" id="GGR81117.1"/>
    </source>
</evidence>
<proteinExistence type="predicted"/>